<dbReference type="Pfam" id="PF00169">
    <property type="entry name" value="PH"/>
    <property type="match status" value="1"/>
</dbReference>
<feature type="transmembrane region" description="Helical" evidence="2">
    <location>
        <begin position="252"/>
        <end position="272"/>
    </location>
</feature>
<dbReference type="CDD" id="cd00821">
    <property type="entry name" value="PH"/>
    <property type="match status" value="1"/>
</dbReference>
<evidence type="ECO:0000313" key="5">
    <source>
        <dbReference type="Proteomes" id="UP000095751"/>
    </source>
</evidence>
<dbReference type="Gene3D" id="2.30.29.30">
    <property type="entry name" value="Pleckstrin-homology domain (PH domain)/Phosphotyrosine-binding domain (PTB)"/>
    <property type="match status" value="1"/>
</dbReference>
<keyword evidence="2" id="KW-0472">Membrane</keyword>
<dbReference type="InParanoid" id="A0A1E7FW53"/>
<keyword evidence="5" id="KW-1185">Reference proteome</keyword>
<gene>
    <name evidence="4" type="ORF">FRACYDRAFT_232497</name>
</gene>
<dbReference type="PANTHER" id="PTHR14336:SF8">
    <property type="entry name" value="PROTEIN OPY1"/>
    <property type="match status" value="1"/>
</dbReference>
<dbReference type="AlphaFoldDB" id="A0A1E7FW53"/>
<dbReference type="Proteomes" id="UP000095751">
    <property type="component" value="Unassembled WGS sequence"/>
</dbReference>
<dbReference type="OrthoDB" id="42192at2759"/>
<dbReference type="InterPro" id="IPR001849">
    <property type="entry name" value="PH_domain"/>
</dbReference>
<evidence type="ECO:0000313" key="4">
    <source>
        <dbReference type="EMBL" id="OEU22344.1"/>
    </source>
</evidence>
<dbReference type="Gene3D" id="2.60.270.50">
    <property type="match status" value="1"/>
</dbReference>
<name>A0A1E7FW53_9STRA</name>
<dbReference type="InterPro" id="IPR011993">
    <property type="entry name" value="PH-like_dom_sf"/>
</dbReference>
<reference evidence="4 5" key="1">
    <citation type="submission" date="2016-09" db="EMBL/GenBank/DDBJ databases">
        <title>Extensive genetic diversity and differential bi-allelic expression allows diatom success in the polar Southern Ocean.</title>
        <authorList>
            <consortium name="DOE Joint Genome Institute"/>
            <person name="Mock T."/>
            <person name="Otillar R.P."/>
            <person name="Strauss J."/>
            <person name="Dupont C."/>
            <person name="Frickenhaus S."/>
            <person name="Maumus F."/>
            <person name="Mcmullan M."/>
            <person name="Sanges R."/>
            <person name="Schmutz J."/>
            <person name="Toseland A."/>
            <person name="Valas R."/>
            <person name="Veluchamy A."/>
            <person name="Ward B.J."/>
            <person name="Allen A."/>
            <person name="Barry K."/>
            <person name="Falciatore A."/>
            <person name="Ferrante M."/>
            <person name="Fortunato A.E."/>
            <person name="Gloeckner G."/>
            <person name="Gruber A."/>
            <person name="Hipkin R."/>
            <person name="Janech M."/>
            <person name="Kroth P."/>
            <person name="Leese F."/>
            <person name="Lindquist E."/>
            <person name="Lyon B.R."/>
            <person name="Martin J."/>
            <person name="Mayer C."/>
            <person name="Parker M."/>
            <person name="Quesneville H."/>
            <person name="Raymond J."/>
            <person name="Uhlig C."/>
            <person name="Valentin K.U."/>
            <person name="Worden A.Z."/>
            <person name="Armbrust E.V."/>
            <person name="Bowler C."/>
            <person name="Green B."/>
            <person name="Moulton V."/>
            <person name="Van Oosterhout C."/>
            <person name="Grigoriev I."/>
        </authorList>
    </citation>
    <scope>NUCLEOTIDE SEQUENCE [LARGE SCALE GENOMIC DNA]</scope>
    <source>
        <strain evidence="4 5">CCMP1102</strain>
    </source>
</reference>
<protein>
    <submittedName>
        <fullName evidence="4">PH-domain-containing protein</fullName>
    </submittedName>
</protein>
<keyword evidence="2" id="KW-0812">Transmembrane</keyword>
<dbReference type="PANTHER" id="PTHR14336">
    <property type="entry name" value="TANDEM PH DOMAIN CONTAINING PROTEIN"/>
    <property type="match status" value="1"/>
</dbReference>
<dbReference type="KEGG" id="fcy:FRACYDRAFT_232497"/>
<keyword evidence="2" id="KW-1133">Transmembrane helix</keyword>
<evidence type="ECO:0000256" key="1">
    <source>
        <dbReference type="SAM" id="MobiDB-lite"/>
    </source>
</evidence>
<organism evidence="4 5">
    <name type="scientific">Fragilariopsis cylindrus CCMP1102</name>
    <dbReference type="NCBI Taxonomy" id="635003"/>
    <lineage>
        <taxon>Eukaryota</taxon>
        <taxon>Sar</taxon>
        <taxon>Stramenopiles</taxon>
        <taxon>Ochrophyta</taxon>
        <taxon>Bacillariophyta</taxon>
        <taxon>Bacillariophyceae</taxon>
        <taxon>Bacillariophycidae</taxon>
        <taxon>Bacillariales</taxon>
        <taxon>Bacillariaceae</taxon>
        <taxon>Fragilariopsis</taxon>
    </lineage>
</organism>
<feature type="transmembrane region" description="Helical" evidence="2">
    <location>
        <begin position="278"/>
        <end position="299"/>
    </location>
</feature>
<dbReference type="SUPFAM" id="SSF50729">
    <property type="entry name" value="PH domain-like"/>
    <property type="match status" value="1"/>
</dbReference>
<evidence type="ECO:0000259" key="3">
    <source>
        <dbReference type="PROSITE" id="PS50003"/>
    </source>
</evidence>
<dbReference type="SMART" id="SM00233">
    <property type="entry name" value="PH"/>
    <property type="match status" value="1"/>
</dbReference>
<evidence type="ECO:0000256" key="2">
    <source>
        <dbReference type="SAM" id="Phobius"/>
    </source>
</evidence>
<feature type="transmembrane region" description="Helical" evidence="2">
    <location>
        <begin position="163"/>
        <end position="186"/>
    </location>
</feature>
<feature type="region of interest" description="Disordered" evidence="1">
    <location>
        <begin position="771"/>
        <end position="792"/>
    </location>
</feature>
<dbReference type="InterPro" id="IPR051707">
    <property type="entry name" value="PI-Interact_SigTrans_Reg"/>
</dbReference>
<proteinExistence type="predicted"/>
<feature type="domain" description="PH" evidence="3">
    <location>
        <begin position="663"/>
        <end position="762"/>
    </location>
</feature>
<accession>A0A1E7FW53</accession>
<dbReference type="EMBL" id="KV784353">
    <property type="protein sequence ID" value="OEU22344.1"/>
    <property type="molecule type" value="Genomic_DNA"/>
</dbReference>
<dbReference type="PROSITE" id="PS50003">
    <property type="entry name" value="PH_DOMAIN"/>
    <property type="match status" value="1"/>
</dbReference>
<sequence length="825" mass="93429">MVIPIATAAAQAVGVAGSAGATALGIGMGKSDLDLSRDIFKLQMRQTKRLWTADWAESSARHGEQIMQAAEHHAESQAMSTATFYQAEKLASQSIKLARDQDSRSYEMAWRAEVRESLRDELGNQNNRFNIIMLCDTVCLGCVFTLIADGSPPIDTPPVMLNAYVFCLGISIMLFSISLWGSIVVVRRLHDNTAARLERKLFALSEDLQIAWQKQLDKSTPTGPQEIYLVHQSYEKWVSEFIDPIGKMSIDMLSIGVVAMFITSGLLVHNVYRIEYDTFSASLIFWSIVVSTCTTMLYMKYSEDRKEKKKEGVYDVSWQDQNSVGPFAKISKLAEELFSSTAAGLGSTERMENFGRLERKEIDLCAKTQTLNNRMESLQKESKSRTRIRKELLQLLTTATEELDALPEELTSRTNKLLHLIDECDTRTADLVTAHSEKNESQVQNSQSTTNFSRLQNRYLTHIRDESKPLKPIDAQRIPVSLCQLRKKLGEISHTTLLRLRNRTNQPLRLKSGSQLNEGRYIKTLDASDPQGNNINYHLYPGTELPPKTEVLVAARSGGAWFPTSGIDGKIVYTNRDESWNFKVSFRNNLIGNVRRCRVEAYRMNESDDSSVKFNEEEEDREYWQISKDEYDSKANNEIIVCFDVLHGDEASKASVRQRRSSMIVKTGFLKRKMRFPLGLQWQKRWFVLTPHEIIYSLDEANKNQVKIALIDIKSVCEDTGMAKRNAFQIHTRLTESGPYCFSAKSPEEREDWIRNILDCVELLSEKSSGLQVDTSDGRSPMTREVEDSNAGSLATTADSYVNGEADCSIECVHHKDRNIEVLPV</sequence>